<evidence type="ECO:0000256" key="3">
    <source>
        <dbReference type="ARBA" id="ARBA00022475"/>
    </source>
</evidence>
<evidence type="ECO:0000256" key="4">
    <source>
        <dbReference type="ARBA" id="ARBA00022519"/>
    </source>
</evidence>
<protein>
    <recommendedName>
        <fullName evidence="8">Autoinducer 2 import system permease protein LsrD</fullName>
    </recommendedName>
</protein>
<dbReference type="Proteomes" id="UP000197025">
    <property type="component" value="Unassembled WGS sequence"/>
</dbReference>
<dbReference type="RefSeq" id="WP_088571073.1">
    <property type="nucleotide sequence ID" value="NZ_FYEK01000027.1"/>
</dbReference>
<comment type="subcellular location">
    <subcellularLocation>
        <location evidence="1">Cell membrane</location>
        <topology evidence="1">Multi-pass membrane protein</topology>
    </subcellularLocation>
</comment>
<dbReference type="Pfam" id="PF02653">
    <property type="entry name" value="BPD_transp_2"/>
    <property type="match status" value="1"/>
</dbReference>
<evidence type="ECO:0000256" key="6">
    <source>
        <dbReference type="ARBA" id="ARBA00022989"/>
    </source>
</evidence>
<evidence type="ECO:0000256" key="8">
    <source>
        <dbReference type="ARBA" id="ARBA00039381"/>
    </source>
</evidence>
<feature type="transmembrane region" description="Helical" evidence="9">
    <location>
        <begin position="126"/>
        <end position="145"/>
    </location>
</feature>
<dbReference type="PANTHER" id="PTHR32196">
    <property type="entry name" value="ABC TRANSPORTER PERMEASE PROTEIN YPHD-RELATED-RELATED"/>
    <property type="match status" value="1"/>
</dbReference>
<keyword evidence="2" id="KW-0813">Transport</keyword>
<dbReference type="EMBL" id="FYEK01000027">
    <property type="protein sequence ID" value="SNB64412.1"/>
    <property type="molecule type" value="Genomic_DNA"/>
</dbReference>
<dbReference type="InterPro" id="IPR001851">
    <property type="entry name" value="ABC_transp_permease"/>
</dbReference>
<feature type="transmembrane region" description="Helical" evidence="9">
    <location>
        <begin position="50"/>
        <end position="67"/>
    </location>
</feature>
<keyword evidence="7 9" id="KW-0472">Membrane</keyword>
<feature type="transmembrane region" description="Helical" evidence="9">
    <location>
        <begin position="20"/>
        <end position="38"/>
    </location>
</feature>
<gene>
    <name evidence="10" type="ORF">SAMN02746019_00008210</name>
</gene>
<dbReference type="AlphaFoldDB" id="A0A212QXH1"/>
<evidence type="ECO:0000256" key="1">
    <source>
        <dbReference type="ARBA" id="ARBA00004651"/>
    </source>
</evidence>
<keyword evidence="5 9" id="KW-0812">Transmembrane</keyword>
<evidence type="ECO:0000313" key="11">
    <source>
        <dbReference type="Proteomes" id="UP000197025"/>
    </source>
</evidence>
<dbReference type="GO" id="GO:0005886">
    <property type="term" value="C:plasma membrane"/>
    <property type="evidence" value="ECO:0007669"/>
    <property type="project" value="UniProtKB-SubCell"/>
</dbReference>
<evidence type="ECO:0000256" key="7">
    <source>
        <dbReference type="ARBA" id="ARBA00023136"/>
    </source>
</evidence>
<dbReference type="GO" id="GO:0022857">
    <property type="term" value="F:transmembrane transporter activity"/>
    <property type="evidence" value="ECO:0007669"/>
    <property type="project" value="InterPro"/>
</dbReference>
<sequence length="349" mass="36825">MREIRRPGAIARGWTREGILLGIVAGLLIAIALLTPKFLTATNLQITSRYLVEVGLVAIPMTMIILIRGIDISVGSIVALTTIVLGFSWSVYRIPMVAAIALALTVATLCGLLNGLAITRLRVPDLVVTLSTLAIYRGIAEGLGGGGRVYLYEDPIMRFLGEGQILGIPVGLWVFLPAVLIAGLVLDRTAWGRSLYAIGHNETAARFAGIRVDRIRLLVYTLSGLASGVSALFMAGRLGTARATAGLGLEFEVITAVVVGGTAISGGEGSIWGSFLGVVMVTALRNGLNLIGVPSPIQAMIIGALLILTVLVNENLRVRIRGWVRPATPVPAHEAEPAPAANPSPHERR</sequence>
<feature type="transmembrane region" description="Helical" evidence="9">
    <location>
        <begin position="217"/>
        <end position="239"/>
    </location>
</feature>
<dbReference type="PANTHER" id="PTHR32196:SF71">
    <property type="entry name" value="AUTOINDUCER 2 IMPORT SYSTEM PERMEASE PROTEIN LSRD"/>
    <property type="match status" value="1"/>
</dbReference>
<name>A0A212QXH1_9CHLR</name>
<feature type="transmembrane region" description="Helical" evidence="9">
    <location>
        <begin position="165"/>
        <end position="186"/>
    </location>
</feature>
<keyword evidence="4" id="KW-0997">Cell inner membrane</keyword>
<keyword evidence="11" id="KW-1185">Reference proteome</keyword>
<reference evidence="11" key="1">
    <citation type="submission" date="2017-06" db="EMBL/GenBank/DDBJ databases">
        <authorList>
            <person name="Varghese N."/>
            <person name="Submissions S."/>
        </authorList>
    </citation>
    <scope>NUCLEOTIDE SEQUENCE [LARGE SCALE GENOMIC DNA]</scope>
    <source>
        <strain evidence="11">JAD2</strain>
    </source>
</reference>
<evidence type="ECO:0000256" key="9">
    <source>
        <dbReference type="SAM" id="Phobius"/>
    </source>
</evidence>
<dbReference type="CDD" id="cd06579">
    <property type="entry name" value="TM_PBP1_transp_AraH_like"/>
    <property type="match status" value="1"/>
</dbReference>
<proteinExistence type="predicted"/>
<keyword evidence="6 9" id="KW-1133">Transmembrane helix</keyword>
<evidence type="ECO:0000256" key="2">
    <source>
        <dbReference type="ARBA" id="ARBA00022448"/>
    </source>
</evidence>
<feature type="transmembrane region" description="Helical" evidence="9">
    <location>
        <begin position="98"/>
        <end position="119"/>
    </location>
</feature>
<dbReference type="InParanoid" id="A0A212QXH1"/>
<feature type="transmembrane region" description="Helical" evidence="9">
    <location>
        <begin position="297"/>
        <end position="316"/>
    </location>
</feature>
<keyword evidence="3" id="KW-1003">Cell membrane</keyword>
<evidence type="ECO:0000313" key="10">
    <source>
        <dbReference type="EMBL" id="SNB64412.1"/>
    </source>
</evidence>
<feature type="transmembrane region" description="Helical" evidence="9">
    <location>
        <begin position="74"/>
        <end position="92"/>
    </location>
</feature>
<accession>A0A212QXH1</accession>
<evidence type="ECO:0000256" key="5">
    <source>
        <dbReference type="ARBA" id="ARBA00022692"/>
    </source>
</evidence>
<organism evidence="10 11">
    <name type="scientific">Thermoflexus hugenholtzii JAD2</name>
    <dbReference type="NCBI Taxonomy" id="877466"/>
    <lineage>
        <taxon>Bacteria</taxon>
        <taxon>Bacillati</taxon>
        <taxon>Chloroflexota</taxon>
        <taxon>Thermoflexia</taxon>
        <taxon>Thermoflexales</taxon>
        <taxon>Thermoflexaceae</taxon>
        <taxon>Thermoflexus</taxon>
    </lineage>
</organism>
<dbReference type="OrthoDB" id="9797838at2"/>